<dbReference type="SMART" id="SM01281">
    <property type="entry name" value="Med12"/>
    <property type="match status" value="1"/>
</dbReference>
<protein>
    <recommendedName>
        <fullName evidence="7">Mediator complex subunit Med12 domain-containing protein</fullName>
    </recommendedName>
</protein>
<gene>
    <name evidence="8" type="ORF">AYBTSS11_LOCUS14097</name>
</gene>
<dbReference type="Proteomes" id="UP001189624">
    <property type="component" value="Chromosome 4"/>
</dbReference>
<dbReference type="PANTHER" id="PTHR46567">
    <property type="entry name" value="MEDIATOR OF RNA POLYMERASE II TRANSCRIPTION SUBUNIT 12"/>
    <property type="match status" value="1"/>
</dbReference>
<keyword evidence="5" id="KW-0539">Nucleus</keyword>
<feature type="compositionally biased region" description="Polar residues" evidence="6">
    <location>
        <begin position="1145"/>
        <end position="1154"/>
    </location>
</feature>
<dbReference type="Pfam" id="PF09497">
    <property type="entry name" value="Med12"/>
    <property type="match status" value="1"/>
</dbReference>
<sequence>MLGLFSFHSYLWDDAEGSGPSARDTGRSDSPSLPANFSGTWKQVSWVTKGVSVSKPDLQEIYHLFLMAVDTLVEFLKRMMTEQCAITFSGCSCANDLRGMDCSGRNMSRLFVMTFLGHDIQLSIQALGSGREAYELNQSKLTIKVLLALVCMKVNVDTKVLEIPDKQFLGYFLGGSRSEVWWQIVQMQFCASKLIFGPQSVAPEVYFRKKNVQEGIKATIQSTTKPNGSGAHTWRNCPTVFKEKADGLVEVVDLFGVLESFTVVDVCVLHISLSISFDSVPEDGIDRAREQVIFGLQVSFNNFQRILAEEDVSSWVGLNGRFLLLFLVRLGAPDFHPQTPNCPEETLTREYLQSGYRDTVEGLEEAREISLTQVPHFNKNVVLNCKEAIRKRLRAINESRAQKRKAGQVYGVALSGSQLARSGIFPELRPCGEDYQKKWIEGLSQQHKRLRSLADHVPQGYKRASLLEVLIRNNVPLLRATWFIKVTYLNQVQPGSVGISSGTADKIQLSRSDIWTKDVINYLQALLDEFLSKNVSRSASHGRERSPQMPYTGSVQNKIDPLLSVSDGEGPSLHFRWWYIVRLLQWHHAEGLLHPSLVIDWVFNQLQDKDLLEVWQLLLPIIYGFLETIVLSQTYVRTLTGLALRVIRDPAPGGSDLVDNSRRAYTTYAVIEMLRYLILVVPDTFVALDFFPLPSSVISHTMNDGNFVLKSTEAAGKVKNSSDDFGHIISYIQKQAEDLAKASIPGYPGHCVAKVAKALDKALVLGDLHDAYKFLFEDLCGGTVSEGWVAKISPCLRLSLKWFGTVNTPLIYSVFFLCEWATCDFRDFRGNPPHDIKFTGRKDLSQVHIAVRLLKMKIRDLKISLKQTNEYRRASQFAKNSSQHHNWNYMGNVSRLKSSSKSTGSSVIFESPGPLHDIIVCWIDQHVVHKGEGSKRLHLFMVELIRADIFFPLAYVRQLIVSGIMDVNVNVVDMERRKRHYRILKQLPGCFIHDVLEESGIEGVQLKEALQIYLNERRLILWGPLSESRDVATGTKLSVLKRKRYPASIKDEASAMTIDQRNVISTTKNAKDNANVEELRTAISVLLQLPNCSSNLSATGCDESEGSVRRPIGSQYSKVDPVEGTPGCEECSRTKRQKLSEERSSFVQGHSPVQSDDDDTWWVKKGMKSPEPLKVDQPQKSTKQVTKSRQKNRKTQSLAQLAASRIEGSQGASTSHVCGSKVSCPHHRTVMDVDGQRSVDSIQTSHFGDIVTIGKALKQLRFVEKRAIAVWLLTVVRQIIEEMEKNAVKVGQFGTVADDRSSARWKLGEDELSAILYLMDISHDLVSAVKFLLWLLPRVLNSPNSTIHSGRNVLMLARNVENQVCDVGEAFLLSSLRRYENILVAADLIPETLSSAMHRAATIIASNGRVSGSGALAFARYLLRKYSNVASVIEWEKTFKTTCDARLSSELDSGRSVNGELGLPLGVPAGVEDHDDFFRQKISGGRLPSRVGAGMREVVQRNVEEAFHYLFGKDRKLFAAGTLKVLPPVEKWDNGYQIAQQIVMGLIDCIRQTGGAAQEGDPSLVSSAVSAIVGSVGPTLAKMPDFSSGNNHSNTTSASNLLNYARCILRMHITCLCLLKEALGDRQSHVFDIALATEASTALAGVFTPSKASRAQFQTFPEAHDSSNNISNDMGSNSNKVGVAKTTKVAAVSAFLVGAIIYGVTSLERMVTVLRLKEGLDAVQFLRSTRSNSNGHARSVMAFKVDSSIEVHVHWFRLLVGNCRTICEGLVVELLGEPFIMALSRMQRMLPLNLVFPPAYSIFAFVRWKPFILNATVREDMNQIYQSLTVAITEAIKHLPFRDVCFRDCQGLYDLMAADNSDSEFANLLEFNGSDMHLKPTAFVPLRSRLFLNAMIDCKMPQSIFAKDDGSRISGPGESKIKFTDNESKLQDMLVHVLDTLQPAKFHWQWVVVRLLLNEQALIEKVENHDVPLGDAIKLSSPSPEKAATASENENNFIQILLTRLLVRPDAAPLFSELIHLFGRSLEDSMLLQAKWFLGGQDVLFGRKTIRQRLHNIAVNKKLSVKTQFWEPWGWCSPSTDPLNSEGDNKKLDSTSLEEGEVVEEGADLKRWQQQVIERAFIELLLPCIDQSSEEARNSFASDLVKQLSYIETQITAVTGGSKPVGSATTGVEGQPNKVNNRKNMRTGTTSLARRPTVAADSSPPSPAALRASMSLRLQLLLRFLPILCTDREPSVRSMRQFLATVIFRLLGSQVVHQDADSSVNAVPSLPMREAESSSEVASAAFVDSSSRSLFDRFLLVLHGLLSSYPPSWLRPKPVSKTSNEPTIDRELLDTLQNDLDRMQLPDTVRWRIQAAMPVLVPSMRCSLSCQPPSVSNSALACLQPGITNPGVNTSTSTIPQRNPALSRVALNAPGKLKRQDNDLEIDPWTLLEDGAGSFPLAGNTAGIGSGDHVNIRAASWLKGAVRVRRTDLTYVGAVDDDS</sequence>
<dbReference type="Gramene" id="rna-AYBTSS11_LOCUS14097">
    <property type="protein sequence ID" value="CAJ1950139.1"/>
    <property type="gene ID" value="gene-AYBTSS11_LOCUS14097"/>
</dbReference>
<accession>A0AA86VMZ1</accession>
<dbReference type="GO" id="GO:0003712">
    <property type="term" value="F:transcription coregulator activity"/>
    <property type="evidence" value="ECO:0007669"/>
    <property type="project" value="InterPro"/>
</dbReference>
<organism evidence="8 9">
    <name type="scientific">Sphenostylis stenocarpa</name>
    <dbReference type="NCBI Taxonomy" id="92480"/>
    <lineage>
        <taxon>Eukaryota</taxon>
        <taxon>Viridiplantae</taxon>
        <taxon>Streptophyta</taxon>
        <taxon>Embryophyta</taxon>
        <taxon>Tracheophyta</taxon>
        <taxon>Spermatophyta</taxon>
        <taxon>Magnoliopsida</taxon>
        <taxon>eudicotyledons</taxon>
        <taxon>Gunneridae</taxon>
        <taxon>Pentapetalae</taxon>
        <taxon>rosids</taxon>
        <taxon>fabids</taxon>
        <taxon>Fabales</taxon>
        <taxon>Fabaceae</taxon>
        <taxon>Papilionoideae</taxon>
        <taxon>50 kb inversion clade</taxon>
        <taxon>NPAAA clade</taxon>
        <taxon>indigoferoid/millettioid clade</taxon>
        <taxon>Phaseoleae</taxon>
        <taxon>Sphenostylis</taxon>
    </lineage>
</organism>
<evidence type="ECO:0000313" key="8">
    <source>
        <dbReference type="EMBL" id="CAJ1950139.1"/>
    </source>
</evidence>
<comment type="subcellular location">
    <subcellularLocation>
        <location evidence="1">Nucleus</location>
    </subcellularLocation>
</comment>
<comment type="similarity">
    <text evidence="2">Belongs to the Mediator complex subunit 12 family.</text>
</comment>
<evidence type="ECO:0000256" key="6">
    <source>
        <dbReference type="SAM" id="MobiDB-lite"/>
    </source>
</evidence>
<dbReference type="PANTHER" id="PTHR46567:SF1">
    <property type="entry name" value="MEDIATOR OF RNA POLYMERASE II TRANSCRIPTION SUBUNIT 12"/>
    <property type="match status" value="1"/>
</dbReference>
<name>A0AA86VMZ1_9FABA</name>
<evidence type="ECO:0000256" key="3">
    <source>
        <dbReference type="ARBA" id="ARBA00023015"/>
    </source>
</evidence>
<evidence type="ECO:0000256" key="5">
    <source>
        <dbReference type="ARBA" id="ARBA00023242"/>
    </source>
</evidence>
<evidence type="ECO:0000313" key="9">
    <source>
        <dbReference type="Proteomes" id="UP001189624"/>
    </source>
</evidence>
<feature type="compositionally biased region" description="Basic and acidic residues" evidence="6">
    <location>
        <begin position="1130"/>
        <end position="1144"/>
    </location>
</feature>
<evidence type="ECO:0000259" key="7">
    <source>
        <dbReference type="SMART" id="SM01281"/>
    </source>
</evidence>
<dbReference type="GO" id="GO:0016592">
    <property type="term" value="C:mediator complex"/>
    <property type="evidence" value="ECO:0007669"/>
    <property type="project" value="InterPro"/>
</dbReference>
<feature type="region of interest" description="Disordered" evidence="6">
    <location>
        <begin position="2162"/>
        <end position="2184"/>
    </location>
</feature>
<proteinExistence type="inferred from homology"/>
<evidence type="ECO:0000256" key="2">
    <source>
        <dbReference type="ARBA" id="ARBA00010289"/>
    </source>
</evidence>
<keyword evidence="9" id="KW-1185">Reference proteome</keyword>
<evidence type="ECO:0000256" key="1">
    <source>
        <dbReference type="ARBA" id="ARBA00004123"/>
    </source>
</evidence>
<keyword evidence="4" id="KW-0804">Transcription</keyword>
<reference evidence="8" key="1">
    <citation type="submission" date="2023-10" db="EMBL/GenBank/DDBJ databases">
        <authorList>
            <person name="Domelevo Entfellner J.-B."/>
        </authorList>
    </citation>
    <scope>NUCLEOTIDE SEQUENCE</scope>
</reference>
<feature type="domain" description="Mediator complex subunit Med12" evidence="7">
    <location>
        <begin position="424"/>
        <end position="485"/>
    </location>
</feature>
<evidence type="ECO:0000256" key="4">
    <source>
        <dbReference type="ARBA" id="ARBA00023163"/>
    </source>
</evidence>
<dbReference type="InterPro" id="IPR019035">
    <property type="entry name" value="Mediator_Med12"/>
</dbReference>
<keyword evidence="3" id="KW-0805">Transcription regulation</keyword>
<dbReference type="EMBL" id="OY731401">
    <property type="protein sequence ID" value="CAJ1950139.1"/>
    <property type="molecule type" value="Genomic_DNA"/>
</dbReference>
<feature type="region of interest" description="Disordered" evidence="6">
    <location>
        <begin position="1099"/>
        <end position="1216"/>
    </location>
</feature>
<dbReference type="GO" id="GO:0006357">
    <property type="term" value="P:regulation of transcription by RNA polymerase II"/>
    <property type="evidence" value="ECO:0007669"/>
    <property type="project" value="InterPro"/>
</dbReference>